<evidence type="ECO:0000313" key="3">
    <source>
        <dbReference type="Proteomes" id="UP000198409"/>
    </source>
</evidence>
<dbReference type="Pfam" id="PF06627">
    <property type="entry name" value="DUF1153"/>
    <property type="match status" value="1"/>
</dbReference>
<dbReference type="Gene3D" id="1.10.10.10">
    <property type="entry name" value="Winged helix-like DNA-binding domain superfamily/Winged helix DNA-binding domain"/>
    <property type="match status" value="1"/>
</dbReference>
<dbReference type="SUPFAM" id="SSF48295">
    <property type="entry name" value="TrpR-like"/>
    <property type="match status" value="1"/>
</dbReference>
<dbReference type="RefSeq" id="WP_089388316.1">
    <property type="nucleotide sequence ID" value="NZ_FZNM01000007.1"/>
</dbReference>
<dbReference type="Proteomes" id="UP000292859">
    <property type="component" value="Unassembled WGS sequence"/>
</dbReference>
<dbReference type="InterPro" id="IPR009534">
    <property type="entry name" value="DUF1153"/>
</dbReference>
<gene>
    <name evidence="2" type="ORF">EYF88_12100</name>
    <name evidence="1" type="ORF">SAMN06265378_10774</name>
</gene>
<reference evidence="1" key="2">
    <citation type="submission" date="2017-06" db="EMBL/GenBank/DDBJ databases">
        <authorList>
            <person name="Kim H.J."/>
            <person name="Triplett B.A."/>
        </authorList>
    </citation>
    <scope>NUCLEOTIDE SEQUENCE [LARGE SCALE GENOMIC DNA]</scope>
    <source>
        <strain evidence="1">DSM 26170</strain>
    </source>
</reference>
<dbReference type="EMBL" id="FZNM01000007">
    <property type="protein sequence ID" value="SNR52730.1"/>
    <property type="molecule type" value="Genomic_DNA"/>
</dbReference>
<dbReference type="Proteomes" id="UP000198409">
    <property type="component" value="Unassembled WGS sequence"/>
</dbReference>
<dbReference type="InterPro" id="IPR010921">
    <property type="entry name" value="Trp_repressor/repl_initiator"/>
</dbReference>
<organism evidence="1 3">
    <name type="scientific">Paracoccus sediminis</name>
    <dbReference type="NCBI Taxonomy" id="1214787"/>
    <lineage>
        <taxon>Bacteria</taxon>
        <taxon>Pseudomonadati</taxon>
        <taxon>Pseudomonadota</taxon>
        <taxon>Alphaproteobacteria</taxon>
        <taxon>Rhodobacterales</taxon>
        <taxon>Paracoccaceae</taxon>
        <taxon>Paracoccus</taxon>
    </lineage>
</organism>
<name>A0A238X205_9RHOB</name>
<dbReference type="EMBL" id="SIRL01000008">
    <property type="protein sequence ID" value="TBN49310.1"/>
    <property type="molecule type" value="Genomic_DNA"/>
</dbReference>
<dbReference type="AlphaFoldDB" id="A0A238X205"/>
<dbReference type="InterPro" id="IPR036388">
    <property type="entry name" value="WH-like_DNA-bd_sf"/>
</dbReference>
<evidence type="ECO:0000313" key="1">
    <source>
        <dbReference type="EMBL" id="SNR52730.1"/>
    </source>
</evidence>
<proteinExistence type="predicted"/>
<dbReference type="GO" id="GO:0043565">
    <property type="term" value="F:sequence-specific DNA binding"/>
    <property type="evidence" value="ECO:0007669"/>
    <property type="project" value="InterPro"/>
</dbReference>
<dbReference type="OrthoDB" id="9796775at2"/>
<evidence type="ECO:0000313" key="2">
    <source>
        <dbReference type="EMBL" id="TBN49310.1"/>
    </source>
</evidence>
<protein>
    <submittedName>
        <fullName evidence="2">DUF1153 domain-containing protein</fullName>
    </submittedName>
</protein>
<reference evidence="3" key="1">
    <citation type="submission" date="2017-06" db="EMBL/GenBank/DDBJ databases">
        <authorList>
            <person name="Varghese N."/>
            <person name="Submissions S."/>
        </authorList>
    </citation>
    <scope>NUCLEOTIDE SEQUENCE [LARGE SCALE GENOMIC DNA]</scope>
    <source>
        <strain evidence="3">DSM 26170</strain>
    </source>
</reference>
<keyword evidence="4" id="KW-1185">Reference proteome</keyword>
<reference evidence="2 4" key="3">
    <citation type="submission" date="2019-02" db="EMBL/GenBank/DDBJ databases">
        <authorList>
            <person name="Zhang G."/>
        </authorList>
    </citation>
    <scope>NUCLEOTIDE SEQUENCE [LARGE SCALE GENOMIC DNA]</scope>
    <source>
        <strain evidence="2 4">CMB17</strain>
    </source>
</reference>
<sequence length="91" mass="10270">MFLKKTDAPRTVVLPDGRILSVADLPPEDTRWVASRKETVVNAVSHGLIRKDEALRRWGLSEEELDGWAIAVQKHGRAALKVTAIQRFRQP</sequence>
<evidence type="ECO:0000313" key="4">
    <source>
        <dbReference type="Proteomes" id="UP000292859"/>
    </source>
</evidence>
<accession>A0A238X205</accession>